<dbReference type="Gramene" id="CDP18181">
    <property type="protein sequence ID" value="CDP18181"/>
    <property type="gene ID" value="GSCOC_T00007082001"/>
</dbReference>
<dbReference type="EMBL" id="HG739302">
    <property type="protein sequence ID" value="CDP18181.1"/>
    <property type="molecule type" value="Genomic_DNA"/>
</dbReference>
<gene>
    <name evidence="1" type="ORF">GSCOC_T00007082001</name>
</gene>
<dbReference type="AlphaFoldDB" id="A0A068VBV7"/>
<reference evidence="2" key="1">
    <citation type="journal article" date="2014" name="Science">
        <title>The coffee genome provides insight into the convergent evolution of caffeine biosynthesis.</title>
        <authorList>
            <person name="Denoeud F."/>
            <person name="Carretero-Paulet L."/>
            <person name="Dereeper A."/>
            <person name="Droc G."/>
            <person name="Guyot R."/>
            <person name="Pietrella M."/>
            <person name="Zheng C."/>
            <person name="Alberti A."/>
            <person name="Anthony F."/>
            <person name="Aprea G."/>
            <person name="Aury J.M."/>
            <person name="Bento P."/>
            <person name="Bernard M."/>
            <person name="Bocs S."/>
            <person name="Campa C."/>
            <person name="Cenci A."/>
            <person name="Combes M.C."/>
            <person name="Crouzillat D."/>
            <person name="Da Silva C."/>
            <person name="Daddiego L."/>
            <person name="De Bellis F."/>
            <person name="Dussert S."/>
            <person name="Garsmeur O."/>
            <person name="Gayraud T."/>
            <person name="Guignon V."/>
            <person name="Jahn K."/>
            <person name="Jamilloux V."/>
            <person name="Joet T."/>
            <person name="Labadie K."/>
            <person name="Lan T."/>
            <person name="Leclercq J."/>
            <person name="Lepelley M."/>
            <person name="Leroy T."/>
            <person name="Li L.T."/>
            <person name="Librado P."/>
            <person name="Lopez L."/>
            <person name="Munoz A."/>
            <person name="Noel B."/>
            <person name="Pallavicini A."/>
            <person name="Perrotta G."/>
            <person name="Poncet V."/>
            <person name="Pot D."/>
            <person name="Priyono X."/>
            <person name="Rigoreau M."/>
            <person name="Rouard M."/>
            <person name="Rozas J."/>
            <person name="Tranchant-Dubreuil C."/>
            <person name="VanBuren R."/>
            <person name="Zhang Q."/>
            <person name="Andrade A.C."/>
            <person name="Argout X."/>
            <person name="Bertrand B."/>
            <person name="de Kochko A."/>
            <person name="Graziosi G."/>
            <person name="Henry R.J."/>
            <person name="Jayarama X."/>
            <person name="Ming R."/>
            <person name="Nagai C."/>
            <person name="Rounsley S."/>
            <person name="Sankoff D."/>
            <person name="Giuliano G."/>
            <person name="Albert V.A."/>
            <person name="Wincker P."/>
            <person name="Lashermes P."/>
        </authorList>
    </citation>
    <scope>NUCLEOTIDE SEQUENCE [LARGE SCALE GENOMIC DNA]</scope>
    <source>
        <strain evidence="2">cv. DH200-94</strain>
    </source>
</reference>
<keyword evidence="2" id="KW-1185">Reference proteome</keyword>
<name>A0A068VBV7_COFCA</name>
<evidence type="ECO:0000313" key="2">
    <source>
        <dbReference type="Proteomes" id="UP000295252"/>
    </source>
</evidence>
<dbReference type="Proteomes" id="UP000295252">
    <property type="component" value="Chromosome XI"/>
</dbReference>
<sequence length="75" mass="9073">MRRLSKMGYQGEVKLVYYSDKYIFFKLLIKLYLDPGRIRIKILYFVSNPFLCLMKRIQIQVRVTELIFLPVPEII</sequence>
<organism evidence="1 2">
    <name type="scientific">Coffea canephora</name>
    <name type="common">Robusta coffee</name>
    <dbReference type="NCBI Taxonomy" id="49390"/>
    <lineage>
        <taxon>Eukaryota</taxon>
        <taxon>Viridiplantae</taxon>
        <taxon>Streptophyta</taxon>
        <taxon>Embryophyta</taxon>
        <taxon>Tracheophyta</taxon>
        <taxon>Spermatophyta</taxon>
        <taxon>Magnoliopsida</taxon>
        <taxon>eudicotyledons</taxon>
        <taxon>Gunneridae</taxon>
        <taxon>Pentapetalae</taxon>
        <taxon>asterids</taxon>
        <taxon>lamiids</taxon>
        <taxon>Gentianales</taxon>
        <taxon>Rubiaceae</taxon>
        <taxon>Ixoroideae</taxon>
        <taxon>Gardenieae complex</taxon>
        <taxon>Bertiereae - Coffeeae clade</taxon>
        <taxon>Coffeeae</taxon>
        <taxon>Coffea</taxon>
    </lineage>
</organism>
<proteinExistence type="predicted"/>
<dbReference type="InParanoid" id="A0A068VBV7"/>
<protein>
    <submittedName>
        <fullName evidence="1">Uncharacterized protein</fullName>
    </submittedName>
</protein>
<evidence type="ECO:0000313" key="1">
    <source>
        <dbReference type="EMBL" id="CDP18181.1"/>
    </source>
</evidence>
<accession>A0A068VBV7</accession>